<comment type="caution">
    <text evidence="1">The sequence shown here is derived from an EMBL/GenBank/DDBJ whole genome shotgun (WGS) entry which is preliminary data.</text>
</comment>
<dbReference type="AlphaFoldDB" id="A0A7W6A0E3"/>
<evidence type="ECO:0008006" key="3">
    <source>
        <dbReference type="Google" id="ProtNLM"/>
    </source>
</evidence>
<evidence type="ECO:0000313" key="2">
    <source>
        <dbReference type="Proteomes" id="UP000562395"/>
    </source>
</evidence>
<dbReference type="RefSeq" id="WP_183614769.1">
    <property type="nucleotide sequence ID" value="NZ_JACICY010000011.1"/>
</dbReference>
<evidence type="ECO:0000313" key="1">
    <source>
        <dbReference type="EMBL" id="MBB3862272.1"/>
    </source>
</evidence>
<accession>A0A7W6A0E3</accession>
<dbReference type="InterPro" id="IPR021365">
    <property type="entry name" value="DUF2891"/>
</dbReference>
<proteinExistence type="predicted"/>
<name>A0A7W6A0E3_9SPHN</name>
<dbReference type="EMBL" id="JACICY010000011">
    <property type="protein sequence ID" value="MBB3862272.1"/>
    <property type="molecule type" value="Genomic_DNA"/>
</dbReference>
<gene>
    <name evidence="1" type="ORF">GGQ88_003570</name>
</gene>
<dbReference type="Pfam" id="PF11199">
    <property type="entry name" value="DUF2891"/>
    <property type="match status" value="1"/>
</dbReference>
<sequence>MSPVRAASFARIALGHVTRPYPHKADHVMAAETDGYSLQQMHPIFFGSYDWHSCVHGYWLLARIRQLYPELPEASAIDALFADAFTSDKVEAERAYLDRPAARTFERPYGWAWLLMLHGLVTVLRRSPERFKLAAGDRRDDQAY</sequence>
<dbReference type="Proteomes" id="UP000562395">
    <property type="component" value="Unassembled WGS sequence"/>
</dbReference>
<keyword evidence="2" id="KW-1185">Reference proteome</keyword>
<protein>
    <recommendedName>
        <fullName evidence="3">DUF2891 family protein</fullName>
    </recommendedName>
</protein>
<organism evidence="1 2">
    <name type="scientific">Novosphingobium hassiacum</name>
    <dbReference type="NCBI Taxonomy" id="173676"/>
    <lineage>
        <taxon>Bacteria</taxon>
        <taxon>Pseudomonadati</taxon>
        <taxon>Pseudomonadota</taxon>
        <taxon>Alphaproteobacteria</taxon>
        <taxon>Sphingomonadales</taxon>
        <taxon>Sphingomonadaceae</taxon>
        <taxon>Novosphingobium</taxon>
    </lineage>
</organism>
<reference evidence="1 2" key="1">
    <citation type="submission" date="2020-08" db="EMBL/GenBank/DDBJ databases">
        <title>Genomic Encyclopedia of Type Strains, Phase IV (KMG-IV): sequencing the most valuable type-strain genomes for metagenomic binning, comparative biology and taxonomic classification.</title>
        <authorList>
            <person name="Goeker M."/>
        </authorList>
    </citation>
    <scope>NUCLEOTIDE SEQUENCE [LARGE SCALE GENOMIC DNA]</scope>
    <source>
        <strain evidence="1 2">DSM 14552</strain>
    </source>
</reference>